<evidence type="ECO:0000313" key="2">
    <source>
        <dbReference type="Proteomes" id="UP001499988"/>
    </source>
</evidence>
<name>A0ABP9ENJ0_9GAMM</name>
<comment type="caution">
    <text evidence="1">The sequence shown here is derived from an EMBL/GenBank/DDBJ whole genome shotgun (WGS) entry which is preliminary data.</text>
</comment>
<dbReference type="PROSITE" id="PS51257">
    <property type="entry name" value="PROKAR_LIPOPROTEIN"/>
    <property type="match status" value="1"/>
</dbReference>
<gene>
    <name evidence="1" type="ORF">GCM10023333_17380</name>
</gene>
<proteinExistence type="predicted"/>
<dbReference type="Proteomes" id="UP001499988">
    <property type="component" value="Unassembled WGS sequence"/>
</dbReference>
<accession>A0ABP9ENJ0</accession>
<organism evidence="1 2">
    <name type="scientific">Ferrimonas pelagia</name>
    <dbReference type="NCBI Taxonomy" id="1177826"/>
    <lineage>
        <taxon>Bacteria</taxon>
        <taxon>Pseudomonadati</taxon>
        <taxon>Pseudomonadota</taxon>
        <taxon>Gammaproteobacteria</taxon>
        <taxon>Alteromonadales</taxon>
        <taxon>Ferrimonadaceae</taxon>
        <taxon>Ferrimonas</taxon>
    </lineage>
</organism>
<keyword evidence="2" id="KW-1185">Reference proteome</keyword>
<evidence type="ECO:0000313" key="1">
    <source>
        <dbReference type="EMBL" id="GAA4883655.1"/>
    </source>
</evidence>
<dbReference type="EMBL" id="BAABJZ010000024">
    <property type="protein sequence ID" value="GAA4883655.1"/>
    <property type="molecule type" value="Genomic_DNA"/>
</dbReference>
<protein>
    <submittedName>
        <fullName evidence="1">Uncharacterized protein</fullName>
    </submittedName>
</protein>
<sequence>MLTELARRRIACNIESFNGWGWGAACSAAFEACDMVGLLNSRREQCRTGITPMLCILGSPP</sequence>
<reference evidence="2" key="1">
    <citation type="journal article" date="2019" name="Int. J. Syst. Evol. Microbiol.">
        <title>The Global Catalogue of Microorganisms (GCM) 10K type strain sequencing project: providing services to taxonomists for standard genome sequencing and annotation.</title>
        <authorList>
            <consortium name="The Broad Institute Genomics Platform"/>
            <consortium name="The Broad Institute Genome Sequencing Center for Infectious Disease"/>
            <person name="Wu L."/>
            <person name="Ma J."/>
        </authorList>
    </citation>
    <scope>NUCLEOTIDE SEQUENCE [LARGE SCALE GENOMIC DNA]</scope>
    <source>
        <strain evidence="2">JCM 18401</strain>
    </source>
</reference>